<dbReference type="AlphaFoldDB" id="A0A8S9R0D2"/>
<protein>
    <recommendedName>
        <fullName evidence="3">RNase H type-1 domain-containing protein</fullName>
    </recommendedName>
</protein>
<evidence type="ECO:0000313" key="1">
    <source>
        <dbReference type="EMBL" id="KAF3556249.1"/>
    </source>
</evidence>
<name>A0A8S9R0D2_BRACR</name>
<dbReference type="Proteomes" id="UP000712600">
    <property type="component" value="Unassembled WGS sequence"/>
</dbReference>
<evidence type="ECO:0000313" key="2">
    <source>
        <dbReference type="Proteomes" id="UP000712600"/>
    </source>
</evidence>
<comment type="caution">
    <text evidence="1">The sequence shown here is derived from an EMBL/GenBank/DDBJ whole genome shotgun (WGS) entry which is preliminary data.</text>
</comment>
<proteinExistence type="predicted"/>
<accession>A0A8S9R0D2</accession>
<reference evidence="1" key="1">
    <citation type="submission" date="2019-12" db="EMBL/GenBank/DDBJ databases">
        <title>Genome sequencing and annotation of Brassica cretica.</title>
        <authorList>
            <person name="Studholme D.J."/>
            <person name="Sarris P."/>
        </authorList>
    </citation>
    <scope>NUCLEOTIDE SEQUENCE</scope>
    <source>
        <strain evidence="1">PFS-109/04</strain>
        <tissue evidence="1">Leaf</tissue>
    </source>
</reference>
<sequence>MAEALAIKEVLVTASHKSTPNVWIRFDSLELIRAINSNTFPMELYGILKDIESLSSAFVYFSPSQLNPETRSQPARDRRLDTARDNSLFPFVIRRSQLQLAFPITSRIARDTFQIYTTSSCSRINLNVQLAILISLVVHSTLLEVKVILKP</sequence>
<gene>
    <name evidence="1" type="ORF">F2Q69_00016965</name>
</gene>
<dbReference type="EMBL" id="QGKX02000996">
    <property type="protein sequence ID" value="KAF3556249.1"/>
    <property type="molecule type" value="Genomic_DNA"/>
</dbReference>
<organism evidence="1 2">
    <name type="scientific">Brassica cretica</name>
    <name type="common">Mustard</name>
    <dbReference type="NCBI Taxonomy" id="69181"/>
    <lineage>
        <taxon>Eukaryota</taxon>
        <taxon>Viridiplantae</taxon>
        <taxon>Streptophyta</taxon>
        <taxon>Embryophyta</taxon>
        <taxon>Tracheophyta</taxon>
        <taxon>Spermatophyta</taxon>
        <taxon>Magnoliopsida</taxon>
        <taxon>eudicotyledons</taxon>
        <taxon>Gunneridae</taxon>
        <taxon>Pentapetalae</taxon>
        <taxon>rosids</taxon>
        <taxon>malvids</taxon>
        <taxon>Brassicales</taxon>
        <taxon>Brassicaceae</taxon>
        <taxon>Brassiceae</taxon>
        <taxon>Brassica</taxon>
    </lineage>
</organism>
<evidence type="ECO:0008006" key="3">
    <source>
        <dbReference type="Google" id="ProtNLM"/>
    </source>
</evidence>